<sequence>MTSLIWSKTKKRLMNLICEPLQSRIDFHVISYRKAHDQMGRAVMTVDKEEVFSMCSITSMREEYYREEEIRGKRNEDERDVETNLEIQAIAHEQLLHEGIYARYDFFSVVDDYIQSPISELLKSDDVLVKALTMLDRRVGKRTLCRWKDFIQEEHPLVQRLYMLRCEVENIQIKHSGETEHPY</sequence>
<protein>
    <submittedName>
        <fullName evidence="1">Uncharacterized protein</fullName>
    </submittedName>
</protein>
<organism evidence="1 2">
    <name type="scientific">Rossellomorea marisflavi</name>
    <dbReference type="NCBI Taxonomy" id="189381"/>
    <lineage>
        <taxon>Bacteria</taxon>
        <taxon>Bacillati</taxon>
        <taxon>Bacillota</taxon>
        <taxon>Bacilli</taxon>
        <taxon>Bacillales</taxon>
        <taxon>Bacillaceae</taxon>
        <taxon>Rossellomorea</taxon>
    </lineage>
</organism>
<evidence type="ECO:0000313" key="1">
    <source>
        <dbReference type="EMBL" id="KZE51013.1"/>
    </source>
</evidence>
<comment type="caution">
    <text evidence="1">The sequence shown here is derived from an EMBL/GenBank/DDBJ whole genome shotgun (WGS) entry which is preliminary data.</text>
</comment>
<dbReference type="EMBL" id="LQQY01000009">
    <property type="protein sequence ID" value="KZE51013.1"/>
    <property type="molecule type" value="Genomic_DNA"/>
</dbReference>
<accession>A0A161TB65</accession>
<name>A0A161TB65_9BACI</name>
<dbReference type="OrthoDB" id="9815878at2"/>
<dbReference type="InterPro" id="IPR057955">
    <property type="entry name" value="SF0329-like"/>
</dbReference>
<dbReference type="Proteomes" id="UP000076510">
    <property type="component" value="Unassembled WGS sequence"/>
</dbReference>
<dbReference type="Pfam" id="PF25753">
    <property type="entry name" value="SF0329"/>
    <property type="match status" value="1"/>
</dbReference>
<proteinExistence type="predicted"/>
<dbReference type="RefSeq" id="WP_063190950.1">
    <property type="nucleotide sequence ID" value="NZ_JBLGCT010000001.1"/>
</dbReference>
<dbReference type="AlphaFoldDB" id="A0A161TB65"/>
<gene>
    <name evidence="1" type="ORF">AV649_16735</name>
</gene>
<reference evidence="2" key="1">
    <citation type="submission" date="2016-01" db="EMBL/GenBank/DDBJ databases">
        <title>Whole genome sequencing of Bhargavaea cecembensis T14.</title>
        <authorList>
            <person name="Hong K.W."/>
        </authorList>
    </citation>
    <scope>NUCLEOTIDE SEQUENCE [LARGE SCALE GENOMIC DNA]</scope>
    <source>
        <strain evidence="2">M19</strain>
    </source>
</reference>
<evidence type="ECO:0000313" key="2">
    <source>
        <dbReference type="Proteomes" id="UP000076510"/>
    </source>
</evidence>